<feature type="compositionally biased region" description="Low complexity" evidence="1">
    <location>
        <begin position="589"/>
        <end position="599"/>
    </location>
</feature>
<keyword evidence="4" id="KW-1185">Reference proteome</keyword>
<feature type="domain" description="VHS" evidence="2">
    <location>
        <begin position="212"/>
        <end position="303"/>
    </location>
</feature>
<dbReference type="Pfam" id="PF00790">
    <property type="entry name" value="VHS"/>
    <property type="match status" value="1"/>
</dbReference>
<dbReference type="AlphaFoldDB" id="A0A9P7GNM1"/>
<evidence type="ECO:0000313" key="4">
    <source>
        <dbReference type="Proteomes" id="UP000717328"/>
    </source>
</evidence>
<evidence type="ECO:0000256" key="1">
    <source>
        <dbReference type="SAM" id="MobiDB-lite"/>
    </source>
</evidence>
<feature type="compositionally biased region" description="Basic residues" evidence="1">
    <location>
        <begin position="1"/>
        <end position="13"/>
    </location>
</feature>
<dbReference type="EMBL" id="JABCKI010000193">
    <property type="protein sequence ID" value="KAG5651828.1"/>
    <property type="molecule type" value="Genomic_DNA"/>
</dbReference>
<feature type="compositionally biased region" description="Basic and acidic residues" evidence="1">
    <location>
        <begin position="143"/>
        <end position="198"/>
    </location>
</feature>
<dbReference type="GO" id="GO:0043130">
    <property type="term" value="F:ubiquitin binding"/>
    <property type="evidence" value="ECO:0007669"/>
    <property type="project" value="InterPro"/>
</dbReference>
<dbReference type="GO" id="GO:0007015">
    <property type="term" value="P:actin filament organization"/>
    <property type="evidence" value="ECO:0007669"/>
    <property type="project" value="InterPro"/>
</dbReference>
<organism evidence="3 4">
    <name type="scientific">Sphagnurus paluster</name>
    <dbReference type="NCBI Taxonomy" id="117069"/>
    <lineage>
        <taxon>Eukaryota</taxon>
        <taxon>Fungi</taxon>
        <taxon>Dikarya</taxon>
        <taxon>Basidiomycota</taxon>
        <taxon>Agaricomycotina</taxon>
        <taxon>Agaricomycetes</taxon>
        <taxon>Agaricomycetidae</taxon>
        <taxon>Agaricales</taxon>
        <taxon>Tricholomatineae</taxon>
        <taxon>Lyophyllaceae</taxon>
        <taxon>Sphagnurus</taxon>
    </lineage>
</organism>
<dbReference type="PROSITE" id="PS50179">
    <property type="entry name" value="VHS"/>
    <property type="match status" value="1"/>
</dbReference>
<dbReference type="SUPFAM" id="SSF89009">
    <property type="entry name" value="GAT-like domain"/>
    <property type="match status" value="1"/>
</dbReference>
<feature type="region of interest" description="Disordered" evidence="1">
    <location>
        <begin position="368"/>
        <end position="398"/>
    </location>
</feature>
<evidence type="ECO:0000259" key="2">
    <source>
        <dbReference type="PROSITE" id="PS50179"/>
    </source>
</evidence>
<dbReference type="InterPro" id="IPR008942">
    <property type="entry name" value="ENTH_VHS"/>
</dbReference>
<dbReference type="PANTHER" id="PTHR47789">
    <property type="entry name" value="LAS SEVENTEEN-BINDING PROTEIN 5"/>
    <property type="match status" value="1"/>
</dbReference>
<feature type="compositionally biased region" description="Basic and acidic residues" evidence="1">
    <location>
        <begin position="524"/>
        <end position="536"/>
    </location>
</feature>
<dbReference type="CDD" id="cd16980">
    <property type="entry name" value="VHS_Lsb5"/>
    <property type="match status" value="1"/>
</dbReference>
<dbReference type="GO" id="GO:0006897">
    <property type="term" value="P:endocytosis"/>
    <property type="evidence" value="ECO:0007669"/>
    <property type="project" value="InterPro"/>
</dbReference>
<dbReference type="CDD" id="cd21383">
    <property type="entry name" value="GAT_GGA_Tom1-like"/>
    <property type="match status" value="1"/>
</dbReference>
<gene>
    <name evidence="3" type="ORF">H0H81_007260</name>
</gene>
<dbReference type="GO" id="GO:0035091">
    <property type="term" value="F:phosphatidylinositol binding"/>
    <property type="evidence" value="ECO:0007669"/>
    <property type="project" value="InterPro"/>
</dbReference>
<feature type="compositionally biased region" description="Pro residues" evidence="1">
    <location>
        <begin position="17"/>
        <end position="28"/>
    </location>
</feature>
<dbReference type="InterPro" id="IPR038425">
    <property type="entry name" value="GAT_sf"/>
</dbReference>
<feature type="region of interest" description="Disordered" evidence="1">
    <location>
        <begin position="524"/>
        <end position="729"/>
    </location>
</feature>
<feature type="compositionally biased region" description="Pro residues" evidence="1">
    <location>
        <begin position="557"/>
        <end position="572"/>
    </location>
</feature>
<dbReference type="Proteomes" id="UP000717328">
    <property type="component" value="Unassembled WGS sequence"/>
</dbReference>
<dbReference type="GO" id="GO:0007034">
    <property type="term" value="P:vacuolar transport"/>
    <property type="evidence" value="ECO:0007669"/>
    <property type="project" value="UniProtKB-ARBA"/>
</dbReference>
<reference evidence="3" key="2">
    <citation type="submission" date="2021-10" db="EMBL/GenBank/DDBJ databases">
        <title>Phylogenomics reveals ancestral predisposition of the termite-cultivated fungus Termitomyces towards a domesticated lifestyle.</title>
        <authorList>
            <person name="Auxier B."/>
            <person name="Grum-Grzhimaylo A."/>
            <person name="Cardenas M.E."/>
            <person name="Lodge J.D."/>
            <person name="Laessoe T."/>
            <person name="Pedersen O."/>
            <person name="Smith M.E."/>
            <person name="Kuyper T.W."/>
            <person name="Franco-Molano E.A."/>
            <person name="Baroni T.J."/>
            <person name="Aanen D.K."/>
        </authorList>
    </citation>
    <scope>NUCLEOTIDE SEQUENCE</scope>
    <source>
        <strain evidence="3">D49</strain>
    </source>
</reference>
<dbReference type="Gene3D" id="1.20.58.160">
    <property type="match status" value="1"/>
</dbReference>
<name>A0A9P7GNM1_9AGAR</name>
<feature type="region of interest" description="Disordered" evidence="1">
    <location>
        <begin position="1"/>
        <end position="198"/>
    </location>
</feature>
<dbReference type="GO" id="GO:0051666">
    <property type="term" value="P:actin cortical patch localization"/>
    <property type="evidence" value="ECO:0007669"/>
    <property type="project" value="TreeGrafter"/>
</dbReference>
<sequence length="762" mass="84434">MKKLFGGHGKPKAVKLPTPPPEPRPPPTEDSWQVVDDSHTRSTPNAPYASTVSPSRNSSFASLPPGASPPIPSPNALRSPSPFSINSSLPARDRDRDREQPPPPLRKKQPQTAPAALRILGSLDPSNAPSRASVDLPLLPHVDLPREKDPPEKKEKRIPFWSRGDRDKDKDLEKEKEKDRERDIKERASRDHPRDEPAELTRMIGYLTATSSEDWSIVMDVCERASANEANAKEAVRALRREFKYGEPPAQLAAARLWAVMLRNSAEPFISQSTARKFLDTLEDLLSTPKTSPVVRERVLDVISAAAYASGTNSAFRALWKRVKPADKPEQGVPLDNADAMYTPPVSGRLSHYDNSIPLIAHQEPSPVYPTDLAPLTPQPNPPRRKRSPESRNRIIPPDEDIRRLFQECKIGVGNASLLSQALLHSKPEELKKKDVIKEFYVKCRASQELIFVQIPWASAGAEQSRAQRDQEALLQGMSEEQRVEQTTKEKLLAALLTANAELVDALQQYDDLERVAMERLAEEVSRKETRMDRRQLQQYQDGSETSFSMAGSSPNPSRPPSPSPVPVPAPVPYNSHSHTHSHSHSHSHSQSGLDLGSLAPPPPAPNGPRSPAHSQTHGSHNHNHPYGQSRTPSPGTPVLENTNTHMNTHAVAGPRLRRSSVSLSRSSTVDEYTPVMPSAKALGKRRVVEEDTPTQPGTGDPFDDRDATFSVDDPPESDDDRSTHDSVWPRHRPVQYVYDAAAERTQQRIREGHALVVNGVH</sequence>
<dbReference type="Gene3D" id="1.25.40.90">
    <property type="match status" value="1"/>
</dbReference>
<feature type="compositionally biased region" description="Polar residues" evidence="1">
    <location>
        <begin position="41"/>
        <end position="60"/>
    </location>
</feature>
<feature type="compositionally biased region" description="Polar residues" evidence="1">
    <location>
        <begin position="627"/>
        <end position="648"/>
    </location>
</feature>
<proteinExistence type="predicted"/>
<protein>
    <recommendedName>
        <fullName evidence="2">VHS domain-containing protein</fullName>
    </recommendedName>
</protein>
<dbReference type="SMART" id="SM00288">
    <property type="entry name" value="VHS"/>
    <property type="match status" value="1"/>
</dbReference>
<dbReference type="SUPFAM" id="SSF48464">
    <property type="entry name" value="ENTH/VHS domain"/>
    <property type="match status" value="1"/>
</dbReference>
<feature type="compositionally biased region" description="Polar residues" evidence="1">
    <location>
        <begin position="537"/>
        <end position="552"/>
    </location>
</feature>
<feature type="compositionally biased region" description="Pro residues" evidence="1">
    <location>
        <begin position="600"/>
        <end position="609"/>
    </location>
</feature>
<dbReference type="InterPro" id="IPR045007">
    <property type="entry name" value="LSB5"/>
</dbReference>
<dbReference type="PANTHER" id="PTHR47789:SF2">
    <property type="entry name" value="VHS DOMAIN-CONTAINING PROTEIN"/>
    <property type="match status" value="1"/>
</dbReference>
<accession>A0A9P7GNM1</accession>
<feature type="compositionally biased region" description="Basic residues" evidence="1">
    <location>
        <begin position="578"/>
        <end position="588"/>
    </location>
</feature>
<dbReference type="GO" id="GO:0030479">
    <property type="term" value="C:actin cortical patch"/>
    <property type="evidence" value="ECO:0007669"/>
    <property type="project" value="TreeGrafter"/>
</dbReference>
<reference evidence="3" key="1">
    <citation type="submission" date="2021-02" db="EMBL/GenBank/DDBJ databases">
        <authorList>
            <person name="Nieuwenhuis M."/>
            <person name="Van De Peppel L.J.J."/>
        </authorList>
    </citation>
    <scope>NUCLEOTIDE SEQUENCE</scope>
    <source>
        <strain evidence="3">D49</strain>
    </source>
</reference>
<evidence type="ECO:0000313" key="3">
    <source>
        <dbReference type="EMBL" id="KAG5651828.1"/>
    </source>
</evidence>
<dbReference type="InterPro" id="IPR002014">
    <property type="entry name" value="VHS_dom"/>
</dbReference>
<dbReference type="OrthoDB" id="10255964at2759"/>
<comment type="caution">
    <text evidence="3">The sequence shown here is derived from an EMBL/GenBank/DDBJ whole genome shotgun (WGS) entry which is preliminary data.</text>
</comment>
<feature type="compositionally biased region" description="Basic and acidic residues" evidence="1">
    <location>
        <begin position="91"/>
        <end position="100"/>
    </location>
</feature>